<dbReference type="Pfam" id="PF00899">
    <property type="entry name" value="ThiF"/>
    <property type="match status" value="1"/>
</dbReference>
<dbReference type="InterPro" id="IPR028885">
    <property type="entry name" value="MOCS3/Uba4"/>
</dbReference>
<dbReference type="GO" id="GO:0002143">
    <property type="term" value="P:tRNA wobble position uridine thiolation"/>
    <property type="evidence" value="ECO:0007669"/>
    <property type="project" value="InterPro"/>
</dbReference>
<feature type="binding site" evidence="12">
    <location>
        <position position="193"/>
    </location>
    <ligand>
        <name>Zn(2+)</name>
        <dbReference type="ChEBI" id="CHEBI:29105"/>
    </ligand>
</feature>
<dbReference type="Pfam" id="PF00581">
    <property type="entry name" value="Rhodanese"/>
    <property type="match status" value="1"/>
</dbReference>
<dbReference type="CDD" id="cd00757">
    <property type="entry name" value="ThiF_MoeB_HesA_family"/>
    <property type="match status" value="1"/>
</dbReference>
<dbReference type="InterPro" id="IPR035985">
    <property type="entry name" value="Ubiquitin-activating_enz"/>
</dbReference>
<evidence type="ECO:0000256" key="5">
    <source>
        <dbReference type="ARBA" id="ARBA00022695"/>
    </source>
</evidence>
<evidence type="ECO:0000256" key="1">
    <source>
        <dbReference type="ARBA" id="ARBA00004514"/>
    </source>
</evidence>
<reference evidence="14" key="1">
    <citation type="submission" date="2022-07" db="EMBL/GenBank/DDBJ databases">
        <title>Genome Sequence of Leucocoprinus birnbaumii.</title>
        <authorList>
            <person name="Buettner E."/>
        </authorList>
    </citation>
    <scope>NUCLEOTIDE SEQUENCE</scope>
    <source>
        <strain evidence="14">VT141</strain>
    </source>
</reference>
<dbReference type="InterPro" id="IPR000594">
    <property type="entry name" value="ThiF_NAD_FAD-bd"/>
</dbReference>
<protein>
    <recommendedName>
        <fullName evidence="13">Rhodanese domain-containing protein</fullName>
    </recommendedName>
</protein>
<keyword evidence="2 12" id="KW-0963">Cytoplasm</keyword>
<keyword evidence="7 12" id="KW-0547">Nucleotide-binding</keyword>
<keyword evidence="8" id="KW-0833">Ubl conjugation pathway</keyword>
<keyword evidence="10 12" id="KW-0067">ATP-binding</keyword>
<dbReference type="Proteomes" id="UP001213000">
    <property type="component" value="Unassembled WGS sequence"/>
</dbReference>
<dbReference type="InterPro" id="IPR045886">
    <property type="entry name" value="ThiF/MoeB/HesA"/>
</dbReference>
<dbReference type="GO" id="GO:0042292">
    <property type="term" value="F:URM1 activating enzyme activity"/>
    <property type="evidence" value="ECO:0007669"/>
    <property type="project" value="TreeGrafter"/>
</dbReference>
<evidence type="ECO:0000256" key="6">
    <source>
        <dbReference type="ARBA" id="ARBA00022723"/>
    </source>
</evidence>
<evidence type="ECO:0000256" key="3">
    <source>
        <dbReference type="ARBA" id="ARBA00022679"/>
    </source>
</evidence>
<evidence type="ECO:0000256" key="11">
    <source>
        <dbReference type="ARBA" id="ARBA00023268"/>
    </source>
</evidence>
<keyword evidence="15" id="KW-1185">Reference proteome</keyword>
<evidence type="ECO:0000313" key="14">
    <source>
        <dbReference type="EMBL" id="KAJ3572552.1"/>
    </source>
</evidence>
<feature type="binding site" evidence="12">
    <location>
        <position position="43"/>
    </location>
    <ligand>
        <name>ATP</name>
        <dbReference type="ChEBI" id="CHEBI:30616"/>
    </ligand>
</feature>
<proteinExistence type="inferred from homology"/>
<dbReference type="EMBL" id="JANIEX010000138">
    <property type="protein sequence ID" value="KAJ3572552.1"/>
    <property type="molecule type" value="Genomic_DNA"/>
</dbReference>
<feature type="domain" description="Rhodanese" evidence="13">
    <location>
        <begin position="319"/>
        <end position="411"/>
    </location>
</feature>
<dbReference type="GO" id="GO:0005524">
    <property type="term" value="F:ATP binding"/>
    <property type="evidence" value="ECO:0007669"/>
    <property type="project" value="UniProtKB-KW"/>
</dbReference>
<accession>A0AAD5VZ48</accession>
<dbReference type="Gene3D" id="3.40.50.720">
    <property type="entry name" value="NAD(P)-binding Rossmann-like Domain"/>
    <property type="match status" value="1"/>
</dbReference>
<dbReference type="GO" id="GO:0046872">
    <property type="term" value="F:metal ion binding"/>
    <property type="evidence" value="ECO:0007669"/>
    <property type="project" value="UniProtKB-KW"/>
</dbReference>
<keyword evidence="3 12" id="KW-0808">Transferase</keyword>
<dbReference type="FunFam" id="3.40.50.720:FF:000033">
    <property type="entry name" value="Adenylyltransferase and sulfurtransferase MOCS3"/>
    <property type="match status" value="1"/>
</dbReference>
<feature type="active site" description="Glycyl thioester intermediate; for adenylyltransferase activity" evidence="12">
    <location>
        <position position="207"/>
    </location>
</feature>
<feature type="binding site" evidence="12">
    <location>
        <position position="88"/>
    </location>
    <ligand>
        <name>ATP</name>
        <dbReference type="ChEBI" id="CHEBI:30616"/>
    </ligand>
</feature>
<keyword evidence="9 12" id="KW-0862">Zinc</keyword>
<keyword evidence="6 12" id="KW-0479">Metal-binding</keyword>
<dbReference type="HAMAP" id="MF_03049">
    <property type="entry name" value="MOCS3_Uba4"/>
    <property type="match status" value="1"/>
</dbReference>
<feature type="binding site" evidence="12">
    <location>
        <begin position="148"/>
        <end position="149"/>
    </location>
    <ligand>
        <name>ATP</name>
        <dbReference type="ChEBI" id="CHEBI:30616"/>
    </ligand>
</feature>
<evidence type="ECO:0000256" key="8">
    <source>
        <dbReference type="ARBA" id="ARBA00022786"/>
    </source>
</evidence>
<keyword evidence="5" id="KW-0548">Nucleotidyltransferase</keyword>
<dbReference type="SUPFAM" id="SSF69572">
    <property type="entry name" value="Activating enzymes of the ubiquitin-like proteins"/>
    <property type="match status" value="1"/>
</dbReference>
<keyword evidence="4 12" id="KW-0819">tRNA processing</keyword>
<evidence type="ECO:0000256" key="4">
    <source>
        <dbReference type="ARBA" id="ARBA00022694"/>
    </source>
</evidence>
<comment type="caution">
    <text evidence="14">The sequence shown here is derived from an EMBL/GenBank/DDBJ whole genome shotgun (WGS) entry which is preliminary data.</text>
</comment>
<dbReference type="PANTHER" id="PTHR10953">
    <property type="entry name" value="UBIQUITIN-ACTIVATING ENZYME E1"/>
    <property type="match status" value="1"/>
</dbReference>
<comment type="similarity">
    <text evidence="12">In the N-terminal section; belongs to the HesA/MoeB/ThiF family. UBA4 subfamily.</text>
</comment>
<comment type="cofactor">
    <cofactor evidence="12">
        <name>Zn(2+)</name>
        <dbReference type="ChEBI" id="CHEBI:29105"/>
    </cofactor>
    <text evidence="12">Binds 1 zinc ion per subunit.</text>
</comment>
<comment type="subcellular location">
    <subcellularLocation>
        <location evidence="1">Cytoplasm</location>
        <location evidence="1">Cytosol</location>
    </subcellularLocation>
</comment>
<feature type="binding site" evidence="12">
    <location>
        <position position="64"/>
    </location>
    <ligand>
        <name>ATP</name>
        <dbReference type="ChEBI" id="CHEBI:30616"/>
    </ligand>
</feature>
<evidence type="ECO:0000313" key="15">
    <source>
        <dbReference type="Proteomes" id="UP001213000"/>
    </source>
</evidence>
<dbReference type="PROSITE" id="PS50206">
    <property type="entry name" value="RHODANESE_3"/>
    <property type="match status" value="1"/>
</dbReference>
<comment type="pathway">
    <text evidence="12">tRNA modification; 5-methoxycarbonylmethyl-2-thiouridine-tRNA biosynthesis.</text>
</comment>
<feature type="binding site" evidence="12">
    <location>
        <position position="265"/>
    </location>
    <ligand>
        <name>Zn(2+)</name>
        <dbReference type="ChEBI" id="CHEBI:29105"/>
    </ligand>
</feature>
<evidence type="ECO:0000256" key="9">
    <source>
        <dbReference type="ARBA" id="ARBA00022833"/>
    </source>
</evidence>
<feature type="active site" description="Cysteine persulfide intermediate; for sulfurtransferase activity" evidence="12">
    <location>
        <position position="370"/>
    </location>
</feature>
<name>A0AAD5VZ48_9AGAR</name>
<evidence type="ECO:0000259" key="13">
    <source>
        <dbReference type="PROSITE" id="PS50206"/>
    </source>
</evidence>
<feature type="binding site" evidence="12">
    <location>
        <begin position="71"/>
        <end position="75"/>
    </location>
    <ligand>
        <name>ATP</name>
        <dbReference type="ChEBI" id="CHEBI:30616"/>
    </ligand>
</feature>
<keyword evidence="11 12" id="KW-0511">Multifunctional enzyme</keyword>
<sequence length="413" mass="44696">MALLPLPLLDYQRYGRQMILDGFGLSGQVKLKQSSVVVVGAGGLGCPALQYLAAAGVGTIGIIDDDIVELSNLQRQILHAESSLGIPKAESAADSAKRWALCKHIHTLELMRIRINSSIRVDVIKDRLTAQNALDILCGYDIILDCTDNAPTRYLLSDASVILKKPLVSGAAQKYEGQLVIYSLGPDGPCYRCLFPKPPAPEAAGTCEETGILGVVTGIIGNLQALETIKLLTGLHEMKPSMLLFSALGTPPFRSIKLRSRKADCVACGNKDFNLSMIMETDYVQVCGGPRPDWVQLGLANGHAGHRATVQDLKKLLDEGQTLNLIDVRPSTEFGICQLASARGVPLHELVAKPESYLPADRNTPTYILCRLGNDSQIAADALRSSRPNCEIRDVIGGLRAWSKEIDPNFPIY</sequence>
<evidence type="ECO:0000256" key="12">
    <source>
        <dbReference type="HAMAP-Rule" id="MF_03049"/>
    </source>
</evidence>
<dbReference type="AlphaFoldDB" id="A0AAD5VZ48"/>
<feature type="binding site" evidence="12">
    <location>
        <position position="190"/>
    </location>
    <ligand>
        <name>Zn(2+)</name>
        <dbReference type="ChEBI" id="CHEBI:29105"/>
    </ligand>
</feature>
<dbReference type="Gene3D" id="3.40.250.10">
    <property type="entry name" value="Rhodanese-like domain"/>
    <property type="match status" value="1"/>
</dbReference>
<dbReference type="InterPro" id="IPR036873">
    <property type="entry name" value="Rhodanese-like_dom_sf"/>
</dbReference>
<dbReference type="PANTHER" id="PTHR10953:SF102">
    <property type="entry name" value="ADENYLYLTRANSFERASE AND SULFURTRANSFERASE MOCS3"/>
    <property type="match status" value="1"/>
</dbReference>
<gene>
    <name evidence="12" type="primary">UBA4</name>
    <name evidence="14" type="ORF">NP233_g3000</name>
</gene>
<dbReference type="GO" id="GO:0005829">
    <property type="term" value="C:cytosol"/>
    <property type="evidence" value="ECO:0007669"/>
    <property type="project" value="UniProtKB-SubCell"/>
</dbReference>
<feature type="binding site" evidence="12">
    <location>
        <position position="268"/>
    </location>
    <ligand>
        <name>Zn(2+)</name>
        <dbReference type="ChEBI" id="CHEBI:29105"/>
    </ligand>
</feature>
<evidence type="ECO:0000256" key="10">
    <source>
        <dbReference type="ARBA" id="ARBA00022840"/>
    </source>
</evidence>
<dbReference type="GO" id="GO:0070566">
    <property type="term" value="F:adenylyltransferase activity"/>
    <property type="evidence" value="ECO:0007669"/>
    <property type="project" value="InterPro"/>
</dbReference>
<dbReference type="SMART" id="SM00450">
    <property type="entry name" value="RHOD"/>
    <property type="match status" value="1"/>
</dbReference>
<dbReference type="GO" id="GO:0004792">
    <property type="term" value="F:thiosulfate-cyanide sulfurtransferase activity"/>
    <property type="evidence" value="ECO:0007669"/>
    <property type="project" value="TreeGrafter"/>
</dbReference>
<dbReference type="GO" id="GO:0032447">
    <property type="term" value="P:protein urmylation"/>
    <property type="evidence" value="ECO:0007669"/>
    <property type="project" value="TreeGrafter"/>
</dbReference>
<evidence type="ECO:0000256" key="7">
    <source>
        <dbReference type="ARBA" id="ARBA00022741"/>
    </source>
</evidence>
<organism evidence="14 15">
    <name type="scientific">Leucocoprinus birnbaumii</name>
    <dbReference type="NCBI Taxonomy" id="56174"/>
    <lineage>
        <taxon>Eukaryota</taxon>
        <taxon>Fungi</taxon>
        <taxon>Dikarya</taxon>
        <taxon>Basidiomycota</taxon>
        <taxon>Agaricomycotina</taxon>
        <taxon>Agaricomycetes</taxon>
        <taxon>Agaricomycetidae</taxon>
        <taxon>Agaricales</taxon>
        <taxon>Agaricineae</taxon>
        <taxon>Agaricaceae</taxon>
        <taxon>Leucocoprinus</taxon>
    </lineage>
</organism>
<dbReference type="InterPro" id="IPR001763">
    <property type="entry name" value="Rhodanese-like_dom"/>
</dbReference>
<evidence type="ECO:0000256" key="2">
    <source>
        <dbReference type="ARBA" id="ARBA00022490"/>
    </source>
</evidence>